<sequence>MDATPRDHIQGLASAIAELLSNSSHRFCTQCTHRNFKKMHLGKTLLNMMWGIASSSNVEMYELKMRELKDYM</sequence>
<gene>
    <name evidence="1" type="ORF">ACH5RR_008235</name>
</gene>
<dbReference type="AlphaFoldDB" id="A0ABD3ABH1"/>
<accession>A0ABD3ABH1</accession>
<comment type="caution">
    <text evidence="1">The sequence shown here is derived from an EMBL/GenBank/DDBJ whole genome shotgun (WGS) entry which is preliminary data.</text>
</comment>
<evidence type="ECO:0000313" key="2">
    <source>
        <dbReference type="Proteomes" id="UP001630127"/>
    </source>
</evidence>
<proteinExistence type="predicted"/>
<keyword evidence="2" id="KW-1185">Reference proteome</keyword>
<organism evidence="1 2">
    <name type="scientific">Cinchona calisaya</name>
    <dbReference type="NCBI Taxonomy" id="153742"/>
    <lineage>
        <taxon>Eukaryota</taxon>
        <taxon>Viridiplantae</taxon>
        <taxon>Streptophyta</taxon>
        <taxon>Embryophyta</taxon>
        <taxon>Tracheophyta</taxon>
        <taxon>Spermatophyta</taxon>
        <taxon>Magnoliopsida</taxon>
        <taxon>eudicotyledons</taxon>
        <taxon>Gunneridae</taxon>
        <taxon>Pentapetalae</taxon>
        <taxon>asterids</taxon>
        <taxon>lamiids</taxon>
        <taxon>Gentianales</taxon>
        <taxon>Rubiaceae</taxon>
        <taxon>Cinchonoideae</taxon>
        <taxon>Cinchoneae</taxon>
        <taxon>Cinchona</taxon>
    </lineage>
</organism>
<evidence type="ECO:0000313" key="1">
    <source>
        <dbReference type="EMBL" id="KAL3528913.1"/>
    </source>
</evidence>
<dbReference type="Proteomes" id="UP001630127">
    <property type="component" value="Unassembled WGS sequence"/>
</dbReference>
<dbReference type="EMBL" id="JBJUIK010000004">
    <property type="protein sequence ID" value="KAL3528913.1"/>
    <property type="molecule type" value="Genomic_DNA"/>
</dbReference>
<reference evidence="1 2" key="1">
    <citation type="submission" date="2024-11" db="EMBL/GenBank/DDBJ databases">
        <title>A near-complete genome assembly of Cinchona calisaya.</title>
        <authorList>
            <person name="Lian D.C."/>
            <person name="Zhao X.W."/>
            <person name="Wei L."/>
        </authorList>
    </citation>
    <scope>NUCLEOTIDE SEQUENCE [LARGE SCALE GENOMIC DNA]</scope>
    <source>
        <tissue evidence="1">Nenye</tissue>
    </source>
</reference>
<protein>
    <submittedName>
        <fullName evidence="1">Uncharacterized protein</fullName>
    </submittedName>
</protein>
<name>A0ABD3ABH1_9GENT</name>